<evidence type="ECO:0000259" key="1">
    <source>
        <dbReference type="Pfam" id="PF00561"/>
    </source>
</evidence>
<sequence>MATYETAENKFLTINGVKHAYRLFGQTHGVPLFLHIHFRGNMDSWDPAFINRLAAKRPILLVDSTGVGRSEGEVPTKYSGWSSIIIDVIDALGITKIDVLGFSMGGFIVQLIALEAPHLVRKLIVAGSGPSIGEGVVGSDPEYFTQVASATTDEEAQKAFKWTFFSHSDKKQELAEQWWQRMTKARSDRAPLLGPEGTQNQIAAVSRFMSEGHRDEGTYDRLDQIKIPVLVANGSNDLLVATENSYVLWKRLVNADAHLHLYPDSGHGFLDEYHEHFSNLVNVFLDEE</sequence>
<dbReference type="InterPro" id="IPR029058">
    <property type="entry name" value="AB_hydrolase_fold"/>
</dbReference>
<accession>A0AAV9MX00</accession>
<evidence type="ECO:0000313" key="2">
    <source>
        <dbReference type="EMBL" id="KAK5045244.1"/>
    </source>
</evidence>
<dbReference type="SUPFAM" id="SSF53474">
    <property type="entry name" value="alpha/beta-Hydrolases"/>
    <property type="match status" value="1"/>
</dbReference>
<dbReference type="Proteomes" id="UP001358417">
    <property type="component" value="Unassembled WGS sequence"/>
</dbReference>
<dbReference type="PANTHER" id="PTHR43798">
    <property type="entry name" value="MONOACYLGLYCEROL LIPASE"/>
    <property type="match status" value="1"/>
</dbReference>
<dbReference type="GO" id="GO:0046464">
    <property type="term" value="P:acylglycerol catabolic process"/>
    <property type="evidence" value="ECO:0007669"/>
    <property type="project" value="TreeGrafter"/>
</dbReference>
<dbReference type="RefSeq" id="XP_064700876.1">
    <property type="nucleotide sequence ID" value="XM_064852890.1"/>
</dbReference>
<dbReference type="GO" id="GO:0016020">
    <property type="term" value="C:membrane"/>
    <property type="evidence" value="ECO:0007669"/>
    <property type="project" value="TreeGrafter"/>
</dbReference>
<evidence type="ECO:0000313" key="3">
    <source>
        <dbReference type="Proteomes" id="UP001358417"/>
    </source>
</evidence>
<dbReference type="InterPro" id="IPR050266">
    <property type="entry name" value="AB_hydrolase_sf"/>
</dbReference>
<dbReference type="PANTHER" id="PTHR43798:SF5">
    <property type="entry name" value="MONOACYLGLYCEROL LIPASE ABHD6"/>
    <property type="match status" value="1"/>
</dbReference>
<organism evidence="2 3">
    <name type="scientific">Exophiala bonariae</name>
    <dbReference type="NCBI Taxonomy" id="1690606"/>
    <lineage>
        <taxon>Eukaryota</taxon>
        <taxon>Fungi</taxon>
        <taxon>Dikarya</taxon>
        <taxon>Ascomycota</taxon>
        <taxon>Pezizomycotina</taxon>
        <taxon>Eurotiomycetes</taxon>
        <taxon>Chaetothyriomycetidae</taxon>
        <taxon>Chaetothyriales</taxon>
        <taxon>Herpotrichiellaceae</taxon>
        <taxon>Exophiala</taxon>
    </lineage>
</organism>
<protein>
    <recommendedName>
        <fullName evidence="1">AB hydrolase-1 domain-containing protein</fullName>
    </recommendedName>
</protein>
<reference evidence="2 3" key="1">
    <citation type="submission" date="2023-08" db="EMBL/GenBank/DDBJ databases">
        <title>Black Yeasts Isolated from many extreme environments.</title>
        <authorList>
            <person name="Coleine C."/>
            <person name="Stajich J.E."/>
            <person name="Selbmann L."/>
        </authorList>
    </citation>
    <scope>NUCLEOTIDE SEQUENCE [LARGE SCALE GENOMIC DNA]</scope>
    <source>
        <strain evidence="2 3">CCFEE 5792</strain>
    </source>
</reference>
<dbReference type="Pfam" id="PF00561">
    <property type="entry name" value="Abhydrolase_1"/>
    <property type="match status" value="1"/>
</dbReference>
<feature type="domain" description="AB hydrolase-1" evidence="1">
    <location>
        <begin position="40"/>
        <end position="270"/>
    </location>
</feature>
<dbReference type="GO" id="GO:0047372">
    <property type="term" value="F:monoacylglycerol lipase activity"/>
    <property type="evidence" value="ECO:0007669"/>
    <property type="project" value="TreeGrafter"/>
</dbReference>
<comment type="caution">
    <text evidence="2">The sequence shown here is derived from an EMBL/GenBank/DDBJ whole genome shotgun (WGS) entry which is preliminary data.</text>
</comment>
<dbReference type="InterPro" id="IPR000073">
    <property type="entry name" value="AB_hydrolase_1"/>
</dbReference>
<name>A0AAV9MX00_9EURO</name>
<keyword evidence="3" id="KW-1185">Reference proteome</keyword>
<dbReference type="Gene3D" id="3.40.50.1820">
    <property type="entry name" value="alpha/beta hydrolase"/>
    <property type="match status" value="1"/>
</dbReference>
<gene>
    <name evidence="2" type="ORF">LTR84_009350</name>
</gene>
<dbReference type="GeneID" id="89977509"/>
<dbReference type="EMBL" id="JAVRRD010000038">
    <property type="protein sequence ID" value="KAK5045244.1"/>
    <property type="molecule type" value="Genomic_DNA"/>
</dbReference>
<dbReference type="AlphaFoldDB" id="A0AAV9MX00"/>
<proteinExistence type="predicted"/>